<feature type="region of interest" description="Disordered" evidence="1">
    <location>
        <begin position="830"/>
        <end position="869"/>
    </location>
</feature>
<dbReference type="GO" id="GO:0051959">
    <property type="term" value="F:dynein light intermediate chain binding"/>
    <property type="evidence" value="ECO:0007669"/>
    <property type="project" value="InterPro"/>
</dbReference>
<dbReference type="InterPro" id="IPR013594">
    <property type="entry name" value="Dynein_heavy_tail"/>
</dbReference>
<dbReference type="AlphaFoldDB" id="A0A8J5QXX2"/>
<dbReference type="GO" id="GO:0007018">
    <property type="term" value="P:microtubule-based movement"/>
    <property type="evidence" value="ECO:0007669"/>
    <property type="project" value="InterPro"/>
</dbReference>
<dbReference type="PANTHER" id="PTHR46532:SF11">
    <property type="entry name" value="DYNEIN AXONEMAL HEAVY CHAIN 12"/>
    <property type="match status" value="1"/>
</dbReference>
<dbReference type="Pfam" id="PF08385">
    <property type="entry name" value="DHC_N1"/>
    <property type="match status" value="1"/>
</dbReference>
<reference evidence="3" key="2">
    <citation type="submission" date="2021-04" db="EMBL/GenBank/DDBJ databases">
        <title>Genome-wide patterns of bracovirus chromosomal integration into multiple host tissues during parasitism.</title>
        <authorList>
            <person name="Chebbi M.A.C."/>
        </authorList>
    </citation>
    <scope>NUCLEOTIDE SEQUENCE</scope>
    <source>
        <tissue evidence="3">Whole body</tissue>
    </source>
</reference>
<dbReference type="PANTHER" id="PTHR46532">
    <property type="entry name" value="MALE FERTILITY FACTOR KL5"/>
    <property type="match status" value="1"/>
</dbReference>
<organism evidence="3 4">
    <name type="scientific">Cotesia typhae</name>
    <dbReference type="NCBI Taxonomy" id="2053667"/>
    <lineage>
        <taxon>Eukaryota</taxon>
        <taxon>Metazoa</taxon>
        <taxon>Ecdysozoa</taxon>
        <taxon>Arthropoda</taxon>
        <taxon>Hexapoda</taxon>
        <taxon>Insecta</taxon>
        <taxon>Pterygota</taxon>
        <taxon>Neoptera</taxon>
        <taxon>Endopterygota</taxon>
        <taxon>Hymenoptera</taxon>
        <taxon>Apocrita</taxon>
        <taxon>Ichneumonoidea</taxon>
        <taxon>Braconidae</taxon>
        <taxon>Microgastrinae</taxon>
        <taxon>Cotesia</taxon>
    </lineage>
</organism>
<dbReference type="Proteomes" id="UP000729913">
    <property type="component" value="Unassembled WGS sequence"/>
</dbReference>
<protein>
    <recommendedName>
        <fullName evidence="2">Dynein heavy chain tail domain-containing protein</fullName>
    </recommendedName>
</protein>
<dbReference type="GO" id="GO:0005858">
    <property type="term" value="C:axonemal dynein complex"/>
    <property type="evidence" value="ECO:0007669"/>
    <property type="project" value="TreeGrafter"/>
</dbReference>
<dbReference type="InterPro" id="IPR026983">
    <property type="entry name" value="DHC"/>
</dbReference>
<feature type="domain" description="Dynein heavy chain tail" evidence="2">
    <location>
        <begin position="241"/>
        <end position="733"/>
    </location>
</feature>
<evidence type="ECO:0000256" key="1">
    <source>
        <dbReference type="SAM" id="MobiDB-lite"/>
    </source>
</evidence>
<comment type="caution">
    <text evidence="3">The sequence shown here is derived from an EMBL/GenBank/DDBJ whole genome shotgun (WGS) entry which is preliminary data.</text>
</comment>
<evidence type="ECO:0000313" key="3">
    <source>
        <dbReference type="EMBL" id="KAG8042133.1"/>
    </source>
</evidence>
<evidence type="ECO:0000259" key="2">
    <source>
        <dbReference type="Pfam" id="PF08385"/>
    </source>
</evidence>
<reference evidence="3" key="1">
    <citation type="submission" date="2020-03" db="EMBL/GenBank/DDBJ databases">
        <authorList>
            <person name="Chebbi M.A."/>
            <person name="Drezen J.M."/>
        </authorList>
    </citation>
    <scope>NUCLEOTIDE SEQUENCE</scope>
    <source>
        <tissue evidence="3">Whole body</tissue>
    </source>
</reference>
<name>A0A8J5QXX2_9HYME</name>
<accession>A0A8J5QXX2</accession>
<dbReference type="OrthoDB" id="447173at2759"/>
<keyword evidence="4" id="KW-1185">Reference proteome</keyword>
<proteinExistence type="predicted"/>
<dbReference type="GO" id="GO:0045505">
    <property type="term" value="F:dynein intermediate chain binding"/>
    <property type="evidence" value="ECO:0007669"/>
    <property type="project" value="InterPro"/>
</dbReference>
<gene>
    <name evidence="3" type="ORF">G9C98_000124</name>
</gene>
<dbReference type="EMBL" id="JAAOIC020000003">
    <property type="protein sequence ID" value="KAG8042133.1"/>
    <property type="molecule type" value="Genomic_DNA"/>
</dbReference>
<evidence type="ECO:0000313" key="4">
    <source>
        <dbReference type="Proteomes" id="UP000729913"/>
    </source>
</evidence>
<sequence>MCSLAPCVPQPSPLWQHSPTKKASALFLQIDTTRPLCLFAFELKLTLPKMEEKEDKNDDPRVEFIYQYLLRSSKIKPDKWAKMLATEDLKNVIINFFGSPEEYILTINVSSSGAIVPALGIQSNVRNKLSYFVKRQPVIITDTNYREFLIPGDMSPKPVDELSILVQEVYVPILTNPENSDNWPEIITEDVKKHVYDFQNSICQLKGKMTGHTLLSMPMGNEKLFKMERLTNNEEIDLMLKTIVEARDIYLHLKPLQSQFIEIESTDIEDLKLKLKQLLHLICLAWANSKHYCTTTNIIYLLNAVVNLFITQAIKYLDPGNLFQTDINDNLAKLTLVLDTIVNFRDLFDQFGANIHHYFKNTPVVPWTFHEKLVLERLIKFEKRLKQIQRIFEIANEYSKLERFEVGGFKGKILVDKINQVYDEFIKSYNELGSVEYDILFPEDDKFLNEITIFLTKVEEYDQKLGSIFDKAFAECHDIEKIIKLIYIIDPISQRPIIRFQLWHNYEKLLALIHNYLDEIKIDNYLVKQIVFDNNFVETENNSTRDQYFPPVAGKLCWLMKLQRHIDYPIDSIKLINHPIFLTQSGLDIINKHDEIQKLLEETEKKIFAEWCKKVPGICSENLAKPLFIVANDRSLKSNLNPELVAILKETKYMIMLAKENLPKEAFDLFARTKFFIDTNFNINLIVDWYNEIRFSCSDVEFELLQEEIQMIDGMIDEGQINYNWNSSETPDFISQLLVPVRNLYHRKIKAVNNVKNLMTNINDWAMSPILERKDRKADNLIAIGDRKDKFSKRYSTIEQAAAEINHVLEENYKLYFNILPESSYISSDFESNSGSLNNDKRSGGKNGSSSELPGNAGLGLPNDLVGGENEEINDAVTDDEMTITEDSTKDNGTEEEDPELKAIRLVKWKPYLSYIDQLVAKALIQAVSSSVCYILDETDPQADVHPLFEVNLCLEIPNISFHPSVEIEYPEGFYGFYEGLLFDIMKMGTLITRLDPDKFEHRENYGLDLVEEERIVFMLEETCNRVKEALTQAQEYGTTFEVYSWIWLDDRQEYLHYFLRFAKNLNHQEKELVSHKSATNLAIKEKKPELADFKREIDYFVELYNKCDGIENEKIL</sequence>